<dbReference type="AlphaFoldDB" id="A0A2N8ZI66"/>
<dbReference type="InterPro" id="IPR002104">
    <property type="entry name" value="Integrase_catalytic"/>
</dbReference>
<keyword evidence="5" id="KW-1185">Reference proteome</keyword>
<dbReference type="SUPFAM" id="SSF56349">
    <property type="entry name" value="DNA breaking-rejoining enzymes"/>
    <property type="match status" value="1"/>
</dbReference>
<proteinExistence type="predicted"/>
<dbReference type="EMBL" id="LT960611">
    <property type="protein sequence ID" value="SON51599.1"/>
    <property type="molecule type" value="Genomic_DNA"/>
</dbReference>
<dbReference type="InterPro" id="IPR011010">
    <property type="entry name" value="DNA_brk_join_enz"/>
</dbReference>
<feature type="domain" description="Tyr recombinase" evidence="3">
    <location>
        <begin position="251"/>
        <end position="496"/>
    </location>
</feature>
<dbReference type="Gene3D" id="1.10.443.10">
    <property type="entry name" value="Intergrase catalytic core"/>
    <property type="match status" value="1"/>
</dbReference>
<dbReference type="PROSITE" id="PS51898">
    <property type="entry name" value="TYR_RECOMBINASE"/>
    <property type="match status" value="1"/>
</dbReference>
<accession>A0A2N8ZI66</accession>
<evidence type="ECO:0000256" key="2">
    <source>
        <dbReference type="ARBA" id="ARBA00023172"/>
    </source>
</evidence>
<dbReference type="InterPro" id="IPR013762">
    <property type="entry name" value="Integrase-like_cat_sf"/>
</dbReference>
<dbReference type="PANTHER" id="PTHR30349:SF64">
    <property type="entry name" value="PROPHAGE INTEGRASE INTD-RELATED"/>
    <property type="match status" value="1"/>
</dbReference>
<keyword evidence="2" id="KW-0233">DNA recombination</keyword>
<dbReference type="Proteomes" id="UP000235828">
    <property type="component" value="Chromosome A"/>
</dbReference>
<dbReference type="GO" id="GO:0006310">
    <property type="term" value="P:DNA recombination"/>
    <property type="evidence" value="ECO:0007669"/>
    <property type="project" value="UniProtKB-KW"/>
</dbReference>
<reference evidence="4 5" key="1">
    <citation type="submission" date="2017-10" db="EMBL/GenBank/DDBJ databases">
        <authorList>
            <person name="Banno H."/>
            <person name="Chua N.-H."/>
        </authorList>
    </citation>
    <scope>NUCLEOTIDE SEQUENCE [LARGE SCALE GENOMIC DNA]</scope>
    <source>
        <strain evidence="4">Vibrio tapetis CECT4600</strain>
    </source>
</reference>
<protein>
    <recommendedName>
        <fullName evidence="3">Tyr recombinase domain-containing protein</fullName>
    </recommendedName>
</protein>
<keyword evidence="1" id="KW-0229">DNA integration</keyword>
<sequence>MSGVIYEIKSTEIKGFTYKIPLVECDENGELRVAYSKDKSSYVHIKSLTFLNLVGYEKVETDGKSEKGQIVSYEPMDYVNQYILSRHIEEGKEESAQDSKALIHYFSFILDLQRLWDEKYNNEDYDPIIDPSRPAWDSFSVRKNQRATYMYHSAIKKGAIDGTGLAKSTATSYMRNVINFYSYHLRLGKRFNREPFKFETHIINTSAGATYMRSHRQKIVQSTDLKLTFAKSKKNNGGSLPNARRDLKPLTKVEWQEVESILTQTKRVVKSVKGQEKLVSLAEEYCLFFLTIRFTGLRKEEGASLHLGQIFPPDMSKPMLRLGVGEQYGSFTKGSDGFNKTRRTIIPSSVMLMLYRYTQSDRYKKRLQKFRELCKAKREAGDDAFFDMIDGVDETKKYLFLSQTGVPFFLKVTELNSRWSEIRKTANLNLSSSFDAVIHNLRSTFAVAIFRMLLKTKDSEKALAIVSEFLGHDDLATTMLYLKIAEDNPTGDEIWEDVLDYLDVFNDIEHELLADPIQPNSEVTSS</sequence>
<dbReference type="InterPro" id="IPR050090">
    <property type="entry name" value="Tyrosine_recombinase_XerCD"/>
</dbReference>
<dbReference type="GO" id="GO:0015074">
    <property type="term" value="P:DNA integration"/>
    <property type="evidence" value="ECO:0007669"/>
    <property type="project" value="UniProtKB-KW"/>
</dbReference>
<dbReference type="OrthoDB" id="6388832at2"/>
<evidence type="ECO:0000313" key="5">
    <source>
        <dbReference type="Proteomes" id="UP000235828"/>
    </source>
</evidence>
<gene>
    <name evidence="4" type="ORF">VTAP4600_A3652</name>
</gene>
<dbReference type="PANTHER" id="PTHR30349">
    <property type="entry name" value="PHAGE INTEGRASE-RELATED"/>
    <property type="match status" value="1"/>
</dbReference>
<dbReference type="KEGG" id="vta:A3652"/>
<evidence type="ECO:0000256" key="1">
    <source>
        <dbReference type="ARBA" id="ARBA00022908"/>
    </source>
</evidence>
<evidence type="ECO:0000259" key="3">
    <source>
        <dbReference type="PROSITE" id="PS51898"/>
    </source>
</evidence>
<organism evidence="4 5">
    <name type="scientific">Vibrio tapetis subsp. tapetis</name>
    <dbReference type="NCBI Taxonomy" id="1671868"/>
    <lineage>
        <taxon>Bacteria</taxon>
        <taxon>Pseudomonadati</taxon>
        <taxon>Pseudomonadota</taxon>
        <taxon>Gammaproteobacteria</taxon>
        <taxon>Vibrionales</taxon>
        <taxon>Vibrionaceae</taxon>
        <taxon>Vibrio</taxon>
    </lineage>
</organism>
<evidence type="ECO:0000313" key="4">
    <source>
        <dbReference type="EMBL" id="SON51599.1"/>
    </source>
</evidence>
<name>A0A2N8ZI66_9VIBR</name>
<dbReference type="GO" id="GO:0003677">
    <property type="term" value="F:DNA binding"/>
    <property type="evidence" value="ECO:0007669"/>
    <property type="project" value="InterPro"/>
</dbReference>